<dbReference type="Proteomes" id="UP000286931">
    <property type="component" value="Unassembled WGS sequence"/>
</dbReference>
<sequence>MGSVEVLIPAAGRVDVAGLRALDADVLARYAADPTHPWWRRGPCVRALTGRVPEHRVADLVARVRDRDEVAEVRIALLELLVERPELMPWLRDVDGRRERSYGLPEAILRARGEVGDRSAAPELATLAASAWRRRQRIGEAGLEALVARYGVEPILTDLGDRPEDRMFRVRMRHRAGADVTETLTDPDRDVAYLAQSLLSDPARLRGYLDEAPTVEAKSWAVFALHRLTGDTDETRRIHAALGHPRVEVSGLDDEVRSAIVHEYAGGCQRRSDPRWRVEALCAEPPARPDVDGQLRRATAALTRAGLAPMPPVSCGDHHRQGDGTYHVIVCDEGELLISTLGRFATGNEDHPVARRALEAAGFRWIDDATGAIRVTDLCVYHFGDREPLTVDTLLFHWQD</sequence>
<accession>A0A401YQW7</accession>
<name>A0A401YQW7_9ACTN</name>
<reference evidence="1 2" key="1">
    <citation type="submission" date="2018-12" db="EMBL/GenBank/DDBJ databases">
        <title>Draft genome sequence of Embleya hyalina NBRC 13850T.</title>
        <authorList>
            <person name="Komaki H."/>
            <person name="Hosoyama A."/>
            <person name="Kimura A."/>
            <person name="Ichikawa N."/>
            <person name="Tamura T."/>
        </authorList>
    </citation>
    <scope>NUCLEOTIDE SEQUENCE [LARGE SCALE GENOMIC DNA]</scope>
    <source>
        <strain evidence="1 2">NBRC 13850</strain>
    </source>
</reference>
<dbReference type="EMBL" id="BIFH01000022">
    <property type="protein sequence ID" value="GCD96967.1"/>
    <property type="molecule type" value="Genomic_DNA"/>
</dbReference>
<comment type="caution">
    <text evidence="1">The sequence shown here is derived from an EMBL/GenBank/DDBJ whole genome shotgun (WGS) entry which is preliminary data.</text>
</comment>
<organism evidence="1 2">
    <name type="scientific">Embleya hyalina</name>
    <dbReference type="NCBI Taxonomy" id="516124"/>
    <lineage>
        <taxon>Bacteria</taxon>
        <taxon>Bacillati</taxon>
        <taxon>Actinomycetota</taxon>
        <taxon>Actinomycetes</taxon>
        <taxon>Kitasatosporales</taxon>
        <taxon>Streptomycetaceae</taxon>
        <taxon>Embleya</taxon>
    </lineage>
</organism>
<protein>
    <submittedName>
        <fullName evidence="1">Uncharacterized protein</fullName>
    </submittedName>
</protein>
<dbReference type="RefSeq" id="WP_126638987.1">
    <property type="nucleotide sequence ID" value="NZ_BIFH01000022.1"/>
</dbReference>
<dbReference type="OrthoDB" id="4306946at2"/>
<keyword evidence="2" id="KW-1185">Reference proteome</keyword>
<proteinExistence type="predicted"/>
<evidence type="ECO:0000313" key="2">
    <source>
        <dbReference type="Proteomes" id="UP000286931"/>
    </source>
</evidence>
<dbReference type="AlphaFoldDB" id="A0A401YQW7"/>
<evidence type="ECO:0000313" key="1">
    <source>
        <dbReference type="EMBL" id="GCD96967.1"/>
    </source>
</evidence>
<gene>
    <name evidence="1" type="ORF">EHYA_04654</name>
</gene>